<evidence type="ECO:0000256" key="1">
    <source>
        <dbReference type="SAM" id="SignalP"/>
    </source>
</evidence>
<proteinExistence type="predicted"/>
<keyword evidence="3" id="KW-1185">Reference proteome</keyword>
<reference evidence="2 3" key="1">
    <citation type="submission" date="2016-11" db="EMBL/GenBank/DDBJ databases">
        <title>Draft Genome Sequences of Nine Cyanobacterial Strains from Diverse Habitats.</title>
        <authorList>
            <person name="Zhu T."/>
            <person name="Hou S."/>
            <person name="Lu X."/>
            <person name="Hess W.R."/>
        </authorList>
    </citation>
    <scope>NUCLEOTIDE SEQUENCE [LARGE SCALE GENOMIC DNA]</scope>
    <source>
        <strain evidence="2 3">NIES-30</strain>
    </source>
</reference>
<sequence length="272" mass="29193">MPTFKNYYIYQTMLHKKTNFLLSIALSALGLPLLLTQPSEAQQPAMGTVQSLNVGDRACYVEVADNQGEIFTEFADFEICEQDLVGQQVRFTYEMGDIQAASCQGNPECADTETVMLITQAQVISEPPNPATQPALSRVQDLPDGNYRYWNGTPSSSIVSDAALLANGGVTFTFSKRGSAITGVFGYVDGEAICVQGQVSGNTVSGFAVQNLQGARVSSDGETFQSFGPSGNLQVRRGRQVSPDVVRYGSALLNLNGLNRINAGSRIPPRGC</sequence>
<keyword evidence="1" id="KW-0732">Signal</keyword>
<feature type="signal peptide" evidence="1">
    <location>
        <begin position="1"/>
        <end position="41"/>
    </location>
</feature>
<organism evidence="2 3">
    <name type="scientific">Phormidium tenue NIES-30</name>
    <dbReference type="NCBI Taxonomy" id="549789"/>
    <lineage>
        <taxon>Bacteria</taxon>
        <taxon>Bacillati</taxon>
        <taxon>Cyanobacteriota</taxon>
        <taxon>Cyanophyceae</taxon>
        <taxon>Oscillatoriophycideae</taxon>
        <taxon>Oscillatoriales</taxon>
        <taxon>Oscillatoriaceae</taxon>
        <taxon>Phormidium</taxon>
    </lineage>
</organism>
<dbReference type="AlphaFoldDB" id="A0A1U7IZX8"/>
<protein>
    <submittedName>
        <fullName evidence="2">Uncharacterized protein</fullName>
    </submittedName>
</protein>
<comment type="caution">
    <text evidence="2">The sequence shown here is derived from an EMBL/GenBank/DDBJ whole genome shotgun (WGS) entry which is preliminary data.</text>
</comment>
<gene>
    <name evidence="2" type="ORF">NIES30_21605</name>
</gene>
<evidence type="ECO:0000313" key="3">
    <source>
        <dbReference type="Proteomes" id="UP000185557"/>
    </source>
</evidence>
<feature type="chain" id="PRO_5010577074" evidence="1">
    <location>
        <begin position="42"/>
        <end position="272"/>
    </location>
</feature>
<dbReference type="EMBL" id="MRCG01000020">
    <property type="protein sequence ID" value="OKH44829.1"/>
    <property type="molecule type" value="Genomic_DNA"/>
</dbReference>
<accession>A0A1U7IZX8</accession>
<dbReference type="Proteomes" id="UP000185557">
    <property type="component" value="Unassembled WGS sequence"/>
</dbReference>
<evidence type="ECO:0000313" key="2">
    <source>
        <dbReference type="EMBL" id="OKH44829.1"/>
    </source>
</evidence>
<name>A0A1U7IZX8_9CYAN</name>